<sequence>MSREVHVQFWESVRVRSPRATQLPLYRQQGIFERAGVKLPISTLADWVGVCGVRLGPLVEALRETVLSCGVLHADETPIQVLRPDTGRKTHRAYLWAYAPCQHQSTFDPLLGLSNNLELTQLDVLTW</sequence>
<dbReference type="PANTHER" id="PTHR33678:SF1">
    <property type="entry name" value="BLL1576 PROTEIN"/>
    <property type="match status" value="1"/>
</dbReference>
<accession>A0A378XI37</accession>
<gene>
    <name evidence="2" type="ORF">NCTC11997_01665</name>
</gene>
<evidence type="ECO:0000313" key="2">
    <source>
        <dbReference type="EMBL" id="SUA54933.1"/>
    </source>
</evidence>
<feature type="domain" description="Transposase IS66 central" evidence="1">
    <location>
        <begin position="21"/>
        <end position="102"/>
    </location>
</feature>
<dbReference type="AlphaFoldDB" id="A0A378XI37"/>
<protein>
    <submittedName>
        <fullName evidence="2">Transposase and inactivated derivatives</fullName>
    </submittedName>
</protein>
<dbReference type="PANTHER" id="PTHR33678">
    <property type="entry name" value="BLL1576 PROTEIN"/>
    <property type="match status" value="1"/>
</dbReference>
<organism evidence="2 3">
    <name type="scientific">Oligella ureolytica</name>
    <dbReference type="NCBI Taxonomy" id="90244"/>
    <lineage>
        <taxon>Bacteria</taxon>
        <taxon>Pseudomonadati</taxon>
        <taxon>Pseudomonadota</taxon>
        <taxon>Betaproteobacteria</taxon>
        <taxon>Burkholderiales</taxon>
        <taxon>Alcaligenaceae</taxon>
        <taxon>Oligella</taxon>
    </lineage>
</organism>
<evidence type="ECO:0000313" key="3">
    <source>
        <dbReference type="Proteomes" id="UP000254603"/>
    </source>
</evidence>
<dbReference type="Proteomes" id="UP000254603">
    <property type="component" value="Unassembled WGS sequence"/>
</dbReference>
<proteinExistence type="predicted"/>
<dbReference type="InterPro" id="IPR004291">
    <property type="entry name" value="Transposase_IS66_central"/>
</dbReference>
<dbReference type="STRING" id="1122619.GCA_000373745_00777"/>
<dbReference type="InterPro" id="IPR052344">
    <property type="entry name" value="Transposase-related"/>
</dbReference>
<evidence type="ECO:0000259" key="1">
    <source>
        <dbReference type="Pfam" id="PF03050"/>
    </source>
</evidence>
<dbReference type="EMBL" id="UGSB01000001">
    <property type="protein sequence ID" value="SUA54933.1"/>
    <property type="molecule type" value="Genomic_DNA"/>
</dbReference>
<reference evidence="2 3" key="1">
    <citation type="submission" date="2018-06" db="EMBL/GenBank/DDBJ databases">
        <authorList>
            <consortium name="Pathogen Informatics"/>
            <person name="Doyle S."/>
        </authorList>
    </citation>
    <scope>NUCLEOTIDE SEQUENCE [LARGE SCALE GENOMIC DNA]</scope>
    <source>
        <strain evidence="2 3">NCTC11997</strain>
    </source>
</reference>
<dbReference type="Pfam" id="PF03050">
    <property type="entry name" value="DDE_Tnp_IS66"/>
    <property type="match status" value="1"/>
</dbReference>
<name>A0A378XI37_9BURK</name>